<dbReference type="EMBL" id="KQ242462">
    <property type="protein sequence ID" value="KNC78590.1"/>
    <property type="molecule type" value="Genomic_DNA"/>
</dbReference>
<name>A0A0L0FP56_9EUKA</name>
<dbReference type="GeneID" id="25909493"/>
<dbReference type="AlphaFoldDB" id="A0A0L0FP56"/>
<organism evidence="1 2">
    <name type="scientific">Sphaeroforma arctica JP610</name>
    <dbReference type="NCBI Taxonomy" id="667725"/>
    <lineage>
        <taxon>Eukaryota</taxon>
        <taxon>Ichthyosporea</taxon>
        <taxon>Ichthyophonida</taxon>
        <taxon>Sphaeroforma</taxon>
    </lineage>
</organism>
<keyword evidence="2" id="KW-1185">Reference proteome</keyword>
<evidence type="ECO:0000313" key="1">
    <source>
        <dbReference type="EMBL" id="KNC78590.1"/>
    </source>
</evidence>
<evidence type="ECO:0000313" key="2">
    <source>
        <dbReference type="Proteomes" id="UP000054560"/>
    </source>
</evidence>
<protein>
    <submittedName>
        <fullName evidence="1">Uncharacterized protein</fullName>
    </submittedName>
</protein>
<sequence length="107" mass="11803">MWANVLRAIGGNNARQAVAIVVFPLAAAVGYMGMKLEESVGPASATTRLSVYEKQELAEQQSKNMFIERSVEFSGMSADARPEGQYDECEGIEQSTHAGRRINYFLR</sequence>
<reference evidence="1 2" key="1">
    <citation type="submission" date="2011-02" db="EMBL/GenBank/DDBJ databases">
        <title>The Genome Sequence of Sphaeroforma arctica JP610.</title>
        <authorList>
            <consortium name="The Broad Institute Genome Sequencing Platform"/>
            <person name="Russ C."/>
            <person name="Cuomo C."/>
            <person name="Young S.K."/>
            <person name="Zeng Q."/>
            <person name="Gargeya S."/>
            <person name="Alvarado L."/>
            <person name="Berlin A."/>
            <person name="Chapman S.B."/>
            <person name="Chen Z."/>
            <person name="Freedman E."/>
            <person name="Gellesch M."/>
            <person name="Goldberg J."/>
            <person name="Griggs A."/>
            <person name="Gujja S."/>
            <person name="Heilman E."/>
            <person name="Heiman D."/>
            <person name="Howarth C."/>
            <person name="Mehta T."/>
            <person name="Neiman D."/>
            <person name="Pearson M."/>
            <person name="Roberts A."/>
            <person name="Saif S."/>
            <person name="Shea T."/>
            <person name="Shenoy N."/>
            <person name="Sisk P."/>
            <person name="Stolte C."/>
            <person name="Sykes S."/>
            <person name="White J."/>
            <person name="Yandava C."/>
            <person name="Burger G."/>
            <person name="Gray M.W."/>
            <person name="Holland P.W.H."/>
            <person name="King N."/>
            <person name="Lang F.B.F."/>
            <person name="Roger A.J."/>
            <person name="Ruiz-Trillo I."/>
            <person name="Haas B."/>
            <person name="Nusbaum C."/>
            <person name="Birren B."/>
        </authorList>
    </citation>
    <scope>NUCLEOTIDE SEQUENCE [LARGE SCALE GENOMIC DNA]</scope>
    <source>
        <strain evidence="1 2">JP610</strain>
    </source>
</reference>
<dbReference type="RefSeq" id="XP_014152492.1">
    <property type="nucleotide sequence ID" value="XM_014297017.1"/>
</dbReference>
<accession>A0A0L0FP56</accession>
<dbReference type="Proteomes" id="UP000054560">
    <property type="component" value="Unassembled WGS sequence"/>
</dbReference>
<proteinExistence type="predicted"/>
<gene>
    <name evidence="1" type="ORF">SARC_08989</name>
</gene>